<dbReference type="InterPro" id="IPR012337">
    <property type="entry name" value="RNaseH-like_sf"/>
</dbReference>
<evidence type="ECO:0000313" key="2">
    <source>
        <dbReference type="EMBL" id="KKT34373.1"/>
    </source>
</evidence>
<dbReference type="GO" id="GO:0004523">
    <property type="term" value="F:RNA-DNA hybrid ribonuclease activity"/>
    <property type="evidence" value="ECO:0007669"/>
    <property type="project" value="InterPro"/>
</dbReference>
<dbReference type="EMBL" id="LCHN01000041">
    <property type="protein sequence ID" value="KKT34373.1"/>
    <property type="molecule type" value="Genomic_DNA"/>
</dbReference>
<name>A0A0G1GJ58_9BACT</name>
<feature type="domain" description="RNase H type-1" evidence="1">
    <location>
        <begin position="1"/>
        <end position="107"/>
    </location>
</feature>
<comment type="caution">
    <text evidence="2">The sequence shown here is derived from an EMBL/GenBank/DDBJ whole genome shotgun (WGS) entry which is preliminary data.</text>
</comment>
<accession>A0A0G1GJ58</accession>
<reference evidence="2 3" key="1">
    <citation type="journal article" date="2015" name="Nature">
        <title>rRNA introns, odd ribosomes, and small enigmatic genomes across a large radiation of phyla.</title>
        <authorList>
            <person name="Brown C.T."/>
            <person name="Hug L.A."/>
            <person name="Thomas B.C."/>
            <person name="Sharon I."/>
            <person name="Castelle C.J."/>
            <person name="Singh A."/>
            <person name="Wilkins M.J."/>
            <person name="Williams K.H."/>
            <person name="Banfield J.F."/>
        </authorList>
    </citation>
    <scope>NUCLEOTIDE SEQUENCE [LARGE SCALE GENOMIC DNA]</scope>
</reference>
<proteinExistence type="predicted"/>
<dbReference type="Pfam" id="PF13456">
    <property type="entry name" value="RVT_3"/>
    <property type="match status" value="1"/>
</dbReference>
<dbReference type="Gene3D" id="3.30.420.10">
    <property type="entry name" value="Ribonuclease H-like superfamily/Ribonuclease H"/>
    <property type="match status" value="1"/>
</dbReference>
<evidence type="ECO:0000313" key="3">
    <source>
        <dbReference type="Proteomes" id="UP000034069"/>
    </source>
</evidence>
<dbReference type="InterPro" id="IPR036397">
    <property type="entry name" value="RNaseH_sf"/>
</dbReference>
<dbReference type="PROSITE" id="PS50879">
    <property type="entry name" value="RNASE_H_1"/>
    <property type="match status" value="1"/>
</dbReference>
<dbReference type="InterPro" id="IPR002156">
    <property type="entry name" value="RNaseH_domain"/>
</dbReference>
<dbReference type="GO" id="GO:0003676">
    <property type="term" value="F:nucleic acid binding"/>
    <property type="evidence" value="ECO:0007669"/>
    <property type="project" value="InterPro"/>
</dbReference>
<dbReference type="AlphaFoldDB" id="A0A0G1GJ58"/>
<dbReference type="CDD" id="cd09279">
    <property type="entry name" value="RNase_HI_like"/>
    <property type="match status" value="1"/>
</dbReference>
<dbReference type="Proteomes" id="UP000034069">
    <property type="component" value="Unassembled WGS sequence"/>
</dbReference>
<evidence type="ECO:0000259" key="1">
    <source>
        <dbReference type="PROSITE" id="PS50879"/>
    </source>
</evidence>
<dbReference type="PANTHER" id="PTHR46387:SF2">
    <property type="entry name" value="RIBONUCLEASE HI"/>
    <property type="match status" value="1"/>
</dbReference>
<organism evidence="2 3">
    <name type="scientific">Candidatus Collierbacteria bacterium GW2011_GWA1_44_12</name>
    <dbReference type="NCBI Taxonomy" id="1618376"/>
    <lineage>
        <taxon>Bacteria</taxon>
        <taxon>Candidatus Collieribacteriota</taxon>
    </lineage>
</organism>
<feature type="non-terminal residue" evidence="2">
    <location>
        <position position="1"/>
    </location>
</feature>
<gene>
    <name evidence="2" type="ORF">UW23_C0041G0001</name>
</gene>
<sequence length="109" mass="12666">LFTLSETIGETTNNVAEYTAVIRALENLKEKKIVSEKLRFVLDSELIVRQITGIYKVKQPHLLELRLEIVSLINWLRENNIIDKLSFMTVPREKNQDADRLVNEALDSR</sequence>
<dbReference type="PANTHER" id="PTHR46387">
    <property type="entry name" value="POLYNUCLEOTIDYL TRANSFERASE, RIBONUCLEASE H-LIKE SUPERFAMILY PROTEIN"/>
    <property type="match status" value="1"/>
</dbReference>
<protein>
    <submittedName>
        <fullName evidence="2">Ribonuclease HI</fullName>
    </submittedName>
</protein>
<dbReference type="SUPFAM" id="SSF53098">
    <property type="entry name" value="Ribonuclease H-like"/>
    <property type="match status" value="1"/>
</dbReference>